<gene>
    <name evidence="2" type="ORF">Ga0074115_10514</name>
    <name evidence="3" type="ORF">Ga0076813_12281</name>
</gene>
<evidence type="ECO:0000313" key="4">
    <source>
        <dbReference type="Proteomes" id="UP000051276"/>
    </source>
</evidence>
<name>A0A0T5YV24_9GAMM</name>
<dbReference type="STRING" id="54398.Ga0074115_10514"/>
<evidence type="ECO:0000313" key="5">
    <source>
        <dbReference type="Proteomes" id="UP000051634"/>
    </source>
</evidence>
<dbReference type="RefSeq" id="WP_057957072.1">
    <property type="nucleotide sequence ID" value="NZ_KQ557121.1"/>
</dbReference>
<feature type="compositionally biased region" description="Low complexity" evidence="1">
    <location>
        <begin position="58"/>
        <end position="67"/>
    </location>
</feature>
<comment type="caution">
    <text evidence="2">The sequence shown here is derived from an EMBL/GenBank/DDBJ whole genome shotgun (WGS) entry which is preliminary data.</text>
</comment>
<evidence type="ECO:0000313" key="2">
    <source>
        <dbReference type="EMBL" id="KRT54378.1"/>
    </source>
</evidence>
<dbReference type="Proteomes" id="UP000051276">
    <property type="component" value="Unassembled WGS sequence"/>
</dbReference>
<accession>A0A0T5YV24</accession>
<organism evidence="2 5">
    <name type="scientific">endosymbiont of Ridgeia piscesae</name>
    <dbReference type="NCBI Taxonomy" id="54398"/>
    <lineage>
        <taxon>Bacteria</taxon>
        <taxon>Pseudomonadati</taxon>
        <taxon>Pseudomonadota</taxon>
        <taxon>Gammaproteobacteria</taxon>
        <taxon>sulfur-oxidizing symbionts</taxon>
    </lineage>
</organism>
<dbReference type="EMBL" id="LMXI01000466">
    <property type="protein sequence ID" value="KRT57819.1"/>
    <property type="molecule type" value="Genomic_DNA"/>
</dbReference>
<dbReference type="Proteomes" id="UP000051634">
    <property type="component" value="Unassembled WGS sequence"/>
</dbReference>
<sequence length="79" mass="8731">MTGTVIAGIALLTIVGCMIHNSHTRTTLMHARHLMRPLLLAGGSGKTGYRTLQWSKSQQQHEQNGQQSFRESVHGGRSY</sequence>
<dbReference type="EMBL" id="LDXT01000091">
    <property type="protein sequence ID" value="KRT54378.1"/>
    <property type="molecule type" value="Genomic_DNA"/>
</dbReference>
<protein>
    <submittedName>
        <fullName evidence="2">Uncharacterized protein</fullName>
    </submittedName>
</protein>
<feature type="region of interest" description="Disordered" evidence="1">
    <location>
        <begin position="54"/>
        <end position="79"/>
    </location>
</feature>
<proteinExistence type="predicted"/>
<reference evidence="4 5" key="1">
    <citation type="submission" date="2015-11" db="EMBL/GenBank/DDBJ databases">
        <title>The genome of Candidatus Endoriftia persephone in Ridgeia piscesae and population structure of the North Eastern Pacific vestimentiferan symbionts.</title>
        <authorList>
            <person name="Perez M."/>
            <person name="Juniper K.S."/>
        </authorList>
    </citation>
    <scope>NUCLEOTIDE SEQUENCE [LARGE SCALE GENOMIC DNA]</scope>
    <source>
        <strain evidence="3">Ind10</strain>
        <strain evidence="2">Ind11</strain>
    </source>
</reference>
<dbReference type="AlphaFoldDB" id="A0A0T5YV24"/>
<evidence type="ECO:0000313" key="3">
    <source>
        <dbReference type="EMBL" id="KRT57819.1"/>
    </source>
</evidence>
<keyword evidence="5" id="KW-1185">Reference proteome</keyword>
<evidence type="ECO:0000256" key="1">
    <source>
        <dbReference type="SAM" id="MobiDB-lite"/>
    </source>
</evidence>